<feature type="region of interest" description="Disordered" evidence="1">
    <location>
        <begin position="77"/>
        <end position="102"/>
    </location>
</feature>
<keyword evidence="3" id="KW-1185">Reference proteome</keyword>
<dbReference type="EMBL" id="GG662338">
    <property type="protein sequence ID" value="EAS05606.2"/>
    <property type="molecule type" value="Genomic_DNA"/>
</dbReference>
<dbReference type="GeneID" id="7827810"/>
<dbReference type="KEGG" id="tet:TTHERM_00711910"/>
<dbReference type="AlphaFoldDB" id="Q24D02"/>
<proteinExistence type="predicted"/>
<dbReference type="eggNOG" id="ENOG502SWEY">
    <property type="taxonomic scope" value="Eukaryota"/>
</dbReference>
<accession>Q24D02</accession>
<dbReference type="InParanoid" id="Q24D02"/>
<dbReference type="InterPro" id="IPR036890">
    <property type="entry name" value="HATPase_C_sf"/>
</dbReference>
<sequence>MTVKYDQKQNFITLDIVNQHAQKIFQVNTNDSFKIFSRAVKVYPSVKMSERDEIPCSLENKIIEYIKAFIEFHKKDKMQKGQKSNSKTNNIRPKNQSLTSGEPSKLKQNAILLYSTYQRNESEEPQKYKIKLSTYFNQNCYHCCIELEEEKDQQKIRNLQIAKNHIEQKFYIMCLKMGEKLSKIEQNISNKRLILSNIRLAQLQLQNIHDHARLKKKMLNNENPQSFNDITIGEIVQHIQESFHQAVEQNMIKFIFENCNKNTVLHTLNTRFQQILHNFIENSIRAIQISQIEQKTKNQDISRRVSTIQNAFKFQKQKLQINPKQQNTSTSPIEQEEQTGMSPLLSFRDRERARKLTFNNNNQYYNSLLNKSQKSNTNLSANLLPTPQLFQLDSSKTDIQQKDPTPIKDQFQDGQFNKLNINLQKDTNEFQLSTSTIIQKQKINIKFQLLEGSNNMSNILKISIQDNGLILQQSKLLTILKEIGDAEKDENYQQFKFLGWKVNQGLIGRIGPYHDFFAQACMPKGIEVHFYIYQNLKITIEENKDIPFDNLKFVQQLNISKSNFYSTFSKQLLNNIEDINIEEDMRDQNQPKLRPKQVSQFQNNQNEENTIIQSSQIDEKFNDSEILKSSTQIVLDSSAANKIYSDLHYKVSLLKMNTIKKSVSIYNTINQTKTCLFRQTSDNQQNRHNFNKNDLITSNTNTNLNHLQSNLTGDETTRPIFQNNESDNSTLIN</sequence>
<dbReference type="RefSeq" id="XP_001025851.2">
    <property type="nucleotide sequence ID" value="XM_001025851.2"/>
</dbReference>
<feature type="compositionally biased region" description="Polar residues" evidence="1">
    <location>
        <begin position="318"/>
        <end position="341"/>
    </location>
</feature>
<protein>
    <submittedName>
        <fullName evidence="2">Uncharacterized protein</fullName>
    </submittedName>
</protein>
<feature type="region of interest" description="Disordered" evidence="1">
    <location>
        <begin position="704"/>
        <end position="733"/>
    </location>
</feature>
<evidence type="ECO:0000313" key="2">
    <source>
        <dbReference type="EMBL" id="EAS05606.2"/>
    </source>
</evidence>
<dbReference type="Gene3D" id="3.30.565.10">
    <property type="entry name" value="Histidine kinase-like ATPase, C-terminal domain"/>
    <property type="match status" value="1"/>
</dbReference>
<reference evidence="3" key="1">
    <citation type="journal article" date="2006" name="PLoS Biol.">
        <title>Macronuclear genome sequence of the ciliate Tetrahymena thermophila, a model eukaryote.</title>
        <authorList>
            <person name="Eisen J.A."/>
            <person name="Coyne R.S."/>
            <person name="Wu M."/>
            <person name="Wu D."/>
            <person name="Thiagarajan M."/>
            <person name="Wortman J.R."/>
            <person name="Badger J.H."/>
            <person name="Ren Q."/>
            <person name="Amedeo P."/>
            <person name="Jones K.M."/>
            <person name="Tallon L.J."/>
            <person name="Delcher A.L."/>
            <person name="Salzberg S.L."/>
            <person name="Silva J.C."/>
            <person name="Haas B.J."/>
            <person name="Majoros W.H."/>
            <person name="Farzad M."/>
            <person name="Carlton J.M."/>
            <person name="Smith R.K. Jr."/>
            <person name="Garg J."/>
            <person name="Pearlman R.E."/>
            <person name="Karrer K.M."/>
            <person name="Sun L."/>
            <person name="Manning G."/>
            <person name="Elde N.C."/>
            <person name="Turkewitz A.P."/>
            <person name="Asai D.J."/>
            <person name="Wilkes D.E."/>
            <person name="Wang Y."/>
            <person name="Cai H."/>
            <person name="Collins K."/>
            <person name="Stewart B.A."/>
            <person name="Lee S.R."/>
            <person name="Wilamowska K."/>
            <person name="Weinberg Z."/>
            <person name="Ruzzo W.L."/>
            <person name="Wloga D."/>
            <person name="Gaertig J."/>
            <person name="Frankel J."/>
            <person name="Tsao C.-C."/>
            <person name="Gorovsky M.A."/>
            <person name="Keeling P.J."/>
            <person name="Waller R.F."/>
            <person name="Patron N.J."/>
            <person name="Cherry J.M."/>
            <person name="Stover N.A."/>
            <person name="Krieger C.J."/>
            <person name="del Toro C."/>
            <person name="Ryder H.F."/>
            <person name="Williamson S.C."/>
            <person name="Barbeau R.A."/>
            <person name="Hamilton E.P."/>
            <person name="Orias E."/>
        </authorList>
    </citation>
    <scope>NUCLEOTIDE SEQUENCE [LARGE SCALE GENOMIC DNA]</scope>
    <source>
        <strain evidence="3">SB210</strain>
    </source>
</reference>
<gene>
    <name evidence="2" type="ORF">TTHERM_00711910</name>
</gene>
<dbReference type="Proteomes" id="UP000009168">
    <property type="component" value="Unassembled WGS sequence"/>
</dbReference>
<feature type="region of interest" description="Disordered" evidence="1">
    <location>
        <begin position="318"/>
        <end position="346"/>
    </location>
</feature>
<name>Q24D02_TETTS</name>
<dbReference type="HOGENOM" id="CLU_386633_0_0_1"/>
<evidence type="ECO:0000256" key="1">
    <source>
        <dbReference type="SAM" id="MobiDB-lite"/>
    </source>
</evidence>
<evidence type="ECO:0000313" key="3">
    <source>
        <dbReference type="Proteomes" id="UP000009168"/>
    </source>
</evidence>
<organism evidence="2 3">
    <name type="scientific">Tetrahymena thermophila (strain SB210)</name>
    <dbReference type="NCBI Taxonomy" id="312017"/>
    <lineage>
        <taxon>Eukaryota</taxon>
        <taxon>Sar</taxon>
        <taxon>Alveolata</taxon>
        <taxon>Ciliophora</taxon>
        <taxon>Intramacronucleata</taxon>
        <taxon>Oligohymenophorea</taxon>
        <taxon>Hymenostomatida</taxon>
        <taxon>Tetrahymenina</taxon>
        <taxon>Tetrahymenidae</taxon>
        <taxon>Tetrahymena</taxon>
    </lineage>
</organism>
<feature type="compositionally biased region" description="Polar residues" evidence="1">
    <location>
        <begin position="81"/>
        <end position="102"/>
    </location>
</feature>